<dbReference type="InterPro" id="IPR010982">
    <property type="entry name" value="Lambda_DNA-bd_dom_sf"/>
</dbReference>
<dbReference type="CDD" id="cd00093">
    <property type="entry name" value="HTH_XRE"/>
    <property type="match status" value="1"/>
</dbReference>
<dbReference type="SMART" id="SM00530">
    <property type="entry name" value="HTH_XRE"/>
    <property type="match status" value="1"/>
</dbReference>
<keyword evidence="3" id="KW-1185">Reference proteome</keyword>
<dbReference type="SUPFAM" id="SSF47413">
    <property type="entry name" value="lambda repressor-like DNA-binding domains"/>
    <property type="match status" value="1"/>
</dbReference>
<dbReference type="EMBL" id="CP016440">
    <property type="protein sequence ID" value="ANY15919.1"/>
    <property type="molecule type" value="Genomic_DNA"/>
</dbReference>
<evidence type="ECO:0000313" key="3">
    <source>
        <dbReference type="Proteomes" id="UP000092950"/>
    </source>
</evidence>
<evidence type="ECO:0000259" key="1">
    <source>
        <dbReference type="PROSITE" id="PS50943"/>
    </source>
</evidence>
<gene>
    <name evidence="2" type="ORF">BBN53_08430</name>
</gene>
<accession>A0ABN4RPH5</accession>
<dbReference type="InterPro" id="IPR001387">
    <property type="entry name" value="Cro/C1-type_HTH"/>
</dbReference>
<dbReference type="RefSeq" id="WP_068945274.1">
    <property type="nucleotide sequence ID" value="NZ_CAJGUP010000096.1"/>
</dbReference>
<feature type="domain" description="HTH cro/C1-type" evidence="1">
    <location>
        <begin position="7"/>
        <end position="60"/>
    </location>
</feature>
<sequence>MDIGDRLREERERLSLSQAALGEVGGVRKLAQINYEKGVRSPDTAYLAAVARIGIDVGYVITGHRGAAAPSLTADELVLLQHYRDAPPQVRNSALAVLLSGGHAPSVPMPSKRVKQVFHGQVGQYVDAPQEGTTINMGGSKRKK</sequence>
<dbReference type="PROSITE" id="PS50943">
    <property type="entry name" value="HTH_CROC1"/>
    <property type="match status" value="1"/>
</dbReference>
<evidence type="ECO:0000313" key="2">
    <source>
        <dbReference type="EMBL" id="ANY15919.1"/>
    </source>
</evidence>
<name>A0ABN4RPH5_9BORD</name>
<proteinExistence type="predicted"/>
<dbReference type="Proteomes" id="UP000092950">
    <property type="component" value="Chromosome"/>
</dbReference>
<reference evidence="2 3" key="1">
    <citation type="submission" date="2016-07" db="EMBL/GenBank/DDBJ databases">
        <title>Complete genome sequences of Bordetella pseudohinzii.</title>
        <authorList>
            <person name="Spilker T."/>
            <person name="Darrah R."/>
            <person name="LiPuma J.J."/>
        </authorList>
    </citation>
    <scope>NUCLEOTIDE SEQUENCE [LARGE SCALE GENOMIC DNA]</scope>
    <source>
        <strain evidence="2 3">HI4681</strain>
    </source>
</reference>
<protein>
    <recommendedName>
        <fullName evidence="1">HTH cro/C1-type domain-containing protein</fullName>
    </recommendedName>
</protein>
<dbReference type="Gene3D" id="1.10.260.40">
    <property type="entry name" value="lambda repressor-like DNA-binding domains"/>
    <property type="match status" value="1"/>
</dbReference>
<organism evidence="2 3">
    <name type="scientific">Bordetella pseudohinzii</name>
    <dbReference type="NCBI Taxonomy" id="1331258"/>
    <lineage>
        <taxon>Bacteria</taxon>
        <taxon>Pseudomonadati</taxon>
        <taxon>Pseudomonadota</taxon>
        <taxon>Betaproteobacteria</taxon>
        <taxon>Burkholderiales</taxon>
        <taxon>Alcaligenaceae</taxon>
        <taxon>Bordetella</taxon>
    </lineage>
</organism>